<dbReference type="Proteomes" id="UP000007473">
    <property type="component" value="Chromosome"/>
</dbReference>
<dbReference type="GO" id="GO:0003677">
    <property type="term" value="F:DNA binding"/>
    <property type="evidence" value="ECO:0007669"/>
    <property type="project" value="UniProtKB-KW"/>
</dbReference>
<keyword evidence="2" id="KW-0233">DNA recombination</keyword>
<dbReference type="KEGG" id="mfm:MfeM64YM_1027"/>
<proteinExistence type="predicted"/>
<evidence type="ECO:0000313" key="4">
    <source>
        <dbReference type="EMBL" id="ADV35022.1"/>
    </source>
</evidence>
<dbReference type="InterPro" id="IPR036162">
    <property type="entry name" value="Resolvase-like_N_sf"/>
</dbReference>
<name>A0AB32XD76_MYCFM</name>
<accession>A0AB32XD76</accession>
<dbReference type="PANTHER" id="PTHR30461:SF2">
    <property type="entry name" value="SERINE RECOMBINASE PINE-RELATED"/>
    <property type="match status" value="1"/>
</dbReference>
<dbReference type="CDD" id="cd03768">
    <property type="entry name" value="SR_ResInv"/>
    <property type="match status" value="1"/>
</dbReference>
<gene>
    <name evidence="4" type="ordered locus">MfeM64YM_1027</name>
</gene>
<dbReference type="Pfam" id="PF00239">
    <property type="entry name" value="Resolvase"/>
    <property type="match status" value="1"/>
</dbReference>
<evidence type="ECO:0000256" key="1">
    <source>
        <dbReference type="ARBA" id="ARBA00023125"/>
    </source>
</evidence>
<dbReference type="PROSITE" id="PS51736">
    <property type="entry name" value="RECOMBINASES_3"/>
    <property type="match status" value="1"/>
</dbReference>
<evidence type="ECO:0000313" key="5">
    <source>
        <dbReference type="Proteomes" id="UP000007473"/>
    </source>
</evidence>
<feature type="domain" description="Resolvase/invertase-type recombinase catalytic" evidence="3">
    <location>
        <begin position="1"/>
        <end position="139"/>
    </location>
</feature>
<dbReference type="PANTHER" id="PTHR30461">
    <property type="entry name" value="DNA-INVERTASE FROM LAMBDOID PROPHAGE"/>
    <property type="match status" value="1"/>
</dbReference>
<sequence>MIYGYTRVSTKKQIDGYGFEIQQNEILNKYPNAIIINEQFTGTKLNRPLFNDLLTKLEKDDILVVSKLDRFARNTVEGIKVVEALFKKKVAIHILNIVLLEDTPMGRFFLTTMLAVAELERNMIVERTQNGKEIARLRTDYKEGRPKVYTEDLLSEAILLLDSFSYRQVSLLTGISKSTLVRAKKALKNS</sequence>
<dbReference type="SMART" id="SM00857">
    <property type="entry name" value="Resolvase"/>
    <property type="match status" value="1"/>
</dbReference>
<dbReference type="InterPro" id="IPR050639">
    <property type="entry name" value="SSR_resolvase"/>
</dbReference>
<reference evidence="4 5" key="1">
    <citation type="journal article" date="2011" name="J. Bacteriol.">
        <title>Genome sequence of the repetitive-sequence-rich Mycoplasma fermentans strain M64.</title>
        <authorList>
            <person name="Shu H.W."/>
            <person name="Liu T.T."/>
            <person name="Chang H.Y."/>
            <person name="Liu Y.M."/>
            <person name="Wu K.M."/>
            <person name="Shu H.Y."/>
            <person name="Tsai S.F."/>
            <person name="Hsiao K.J."/>
            <person name="Hu W.S."/>
            <person name="Ng W.V."/>
        </authorList>
    </citation>
    <scope>NUCLEOTIDE SEQUENCE [LARGE SCALE GENOMIC DNA]</scope>
    <source>
        <strain evidence="4 5">M64</strain>
    </source>
</reference>
<evidence type="ECO:0000256" key="2">
    <source>
        <dbReference type="ARBA" id="ARBA00023172"/>
    </source>
</evidence>
<dbReference type="Gene3D" id="1.10.10.60">
    <property type="entry name" value="Homeodomain-like"/>
    <property type="match status" value="1"/>
</dbReference>
<protein>
    <submittedName>
        <fullName evidence="4">DNA-Invertase BinR (Transposon TN552)</fullName>
    </submittedName>
</protein>
<keyword evidence="1" id="KW-0238">DNA-binding</keyword>
<dbReference type="GO" id="GO:0000150">
    <property type="term" value="F:DNA strand exchange activity"/>
    <property type="evidence" value="ECO:0007669"/>
    <property type="project" value="InterPro"/>
</dbReference>
<dbReference type="InterPro" id="IPR006119">
    <property type="entry name" value="Resolv_N"/>
</dbReference>
<dbReference type="RefSeq" id="WP_013527190.1">
    <property type="nucleotide sequence ID" value="NC_014921.1"/>
</dbReference>
<evidence type="ECO:0000259" key="3">
    <source>
        <dbReference type="PROSITE" id="PS51736"/>
    </source>
</evidence>
<dbReference type="AlphaFoldDB" id="A0AB32XD76"/>
<dbReference type="EMBL" id="CP002458">
    <property type="protein sequence ID" value="ADV35022.1"/>
    <property type="molecule type" value="Genomic_DNA"/>
</dbReference>
<organism evidence="4 5">
    <name type="scientific">Mycoplasmopsis fermentans (strain M64)</name>
    <name type="common">Mycoplasma fermentans</name>
    <dbReference type="NCBI Taxonomy" id="943945"/>
    <lineage>
        <taxon>Bacteria</taxon>
        <taxon>Bacillati</taxon>
        <taxon>Mycoplasmatota</taxon>
        <taxon>Mycoplasmoidales</taxon>
        <taxon>Metamycoplasmataceae</taxon>
        <taxon>Mycoplasmopsis</taxon>
    </lineage>
</organism>
<dbReference type="SUPFAM" id="SSF53041">
    <property type="entry name" value="Resolvase-like"/>
    <property type="match status" value="1"/>
</dbReference>
<dbReference type="Gene3D" id="3.40.50.1390">
    <property type="entry name" value="Resolvase, N-terminal catalytic domain"/>
    <property type="match status" value="1"/>
</dbReference>